<keyword evidence="5" id="KW-1185">Reference proteome</keyword>
<dbReference type="PANTHER" id="PTHR48075:SF5">
    <property type="entry name" value="3-HYDROXYBUTYRYL-COA DEHYDROGENASE"/>
    <property type="match status" value="1"/>
</dbReference>
<evidence type="ECO:0000313" key="5">
    <source>
        <dbReference type="Proteomes" id="UP001158049"/>
    </source>
</evidence>
<dbReference type="InterPro" id="IPR036291">
    <property type="entry name" value="NAD(P)-bd_dom_sf"/>
</dbReference>
<dbReference type="Pfam" id="PF00725">
    <property type="entry name" value="3HCDH"/>
    <property type="match status" value="2"/>
</dbReference>
<keyword evidence="1" id="KW-0560">Oxidoreductase</keyword>
<dbReference type="RefSeq" id="WP_283440490.1">
    <property type="nucleotide sequence ID" value="NZ_FXUL01000001.1"/>
</dbReference>
<dbReference type="Gene3D" id="3.40.50.720">
    <property type="entry name" value="NAD(P)-binding Rossmann-like Domain"/>
    <property type="match status" value="1"/>
</dbReference>
<protein>
    <submittedName>
        <fullName evidence="4">3-hydroxyacyl-CoA dehydrogenase</fullName>
    </submittedName>
</protein>
<gene>
    <name evidence="4" type="ORF">SAMN06295970_101345</name>
</gene>
<dbReference type="InterPro" id="IPR006108">
    <property type="entry name" value="3HC_DH_C"/>
</dbReference>
<sequence>MPATHRPEATSPDLVIGIVGCGVMGRGIAQIAALAGATVWLNDTRAEAAHAARDTLANTFGMLVEKGKLQRDAADSAIGRLHAGADLKELAGCHLVIEAIIERLDAKKELFRTLEDIVGPDAILATNTSSLSVTSIAAGLKRPQQVVGFHFFNPVPLMKIVEAIGGLMTSPEVVDYMLALGRHWGHAAVRAKDTPGFIVNHAGRGFGTEGMRILAEDITDIPTLDRILRDGPGFKLGPCELMDLTGLDVSHPVMESIYQQYYEEPRFRPQPLTRQMLDAGAIGRKVGHGFYRYSADGKKEVPAEPAPSSALPPSVWLSQARPELAARIAPFLQAAGVTVESGDTPSSEALCLVTPLGDDATRCCAAQGLDPRRTVAVETLFDLTRRRVAMTTPATDAAYADMARGLLGADGAAVSLVRDSTGIVSQRVVAHIINIAAEIAQQGIAEPADIDRAVTLGLGYPRGPLAWGDELSAGTVLTILNNLLQETGDPRYRPSLWLRRRAELGLSLLHREI</sequence>
<evidence type="ECO:0000313" key="4">
    <source>
        <dbReference type="EMBL" id="SMP43811.1"/>
    </source>
</evidence>
<feature type="domain" description="3-hydroxyacyl-CoA dehydrogenase C-terminal" evidence="2">
    <location>
        <begin position="422"/>
        <end position="505"/>
    </location>
</feature>
<reference evidence="4 5" key="1">
    <citation type="submission" date="2017-05" db="EMBL/GenBank/DDBJ databases">
        <authorList>
            <person name="Varghese N."/>
            <person name="Submissions S."/>
        </authorList>
    </citation>
    <scope>NUCLEOTIDE SEQUENCE [LARGE SCALE GENOMIC DNA]</scope>
    <source>
        <strain evidence="4 5">DSM 26001</strain>
    </source>
</reference>
<organism evidence="4 5">
    <name type="scientific">Noviherbaspirillum suwonense</name>
    <dbReference type="NCBI Taxonomy" id="1224511"/>
    <lineage>
        <taxon>Bacteria</taxon>
        <taxon>Pseudomonadati</taxon>
        <taxon>Pseudomonadota</taxon>
        <taxon>Betaproteobacteria</taxon>
        <taxon>Burkholderiales</taxon>
        <taxon>Oxalobacteraceae</taxon>
        <taxon>Noviherbaspirillum</taxon>
    </lineage>
</organism>
<dbReference type="NCBIfam" id="NF006124">
    <property type="entry name" value="PRK08268.1"/>
    <property type="match status" value="1"/>
</dbReference>
<dbReference type="InterPro" id="IPR013328">
    <property type="entry name" value="6PGD_dom2"/>
</dbReference>
<dbReference type="EMBL" id="FXUL01000001">
    <property type="protein sequence ID" value="SMP43811.1"/>
    <property type="molecule type" value="Genomic_DNA"/>
</dbReference>
<dbReference type="Proteomes" id="UP001158049">
    <property type="component" value="Unassembled WGS sequence"/>
</dbReference>
<dbReference type="SUPFAM" id="SSF48179">
    <property type="entry name" value="6-phosphogluconate dehydrogenase C-terminal domain-like"/>
    <property type="match status" value="2"/>
</dbReference>
<comment type="caution">
    <text evidence="4">The sequence shown here is derived from an EMBL/GenBank/DDBJ whole genome shotgun (WGS) entry which is preliminary data.</text>
</comment>
<dbReference type="InterPro" id="IPR008927">
    <property type="entry name" value="6-PGluconate_DH-like_C_sf"/>
</dbReference>
<evidence type="ECO:0000256" key="1">
    <source>
        <dbReference type="ARBA" id="ARBA00023002"/>
    </source>
</evidence>
<name>A0ABY1PTE4_9BURK</name>
<accession>A0ABY1PTE4</accession>
<evidence type="ECO:0000259" key="2">
    <source>
        <dbReference type="Pfam" id="PF00725"/>
    </source>
</evidence>
<evidence type="ECO:0000259" key="3">
    <source>
        <dbReference type="Pfam" id="PF02737"/>
    </source>
</evidence>
<dbReference type="Gene3D" id="1.10.1040.10">
    <property type="entry name" value="N-(1-d-carboxylethyl)-l-norvaline Dehydrogenase, domain 2"/>
    <property type="match status" value="2"/>
</dbReference>
<proteinExistence type="predicted"/>
<dbReference type="PANTHER" id="PTHR48075">
    <property type="entry name" value="3-HYDROXYACYL-COA DEHYDROGENASE FAMILY PROTEIN"/>
    <property type="match status" value="1"/>
</dbReference>
<dbReference type="InterPro" id="IPR006176">
    <property type="entry name" value="3-OHacyl-CoA_DH_NAD-bd"/>
</dbReference>
<feature type="domain" description="3-hydroxyacyl-CoA dehydrogenase C-terminal" evidence="2">
    <location>
        <begin position="196"/>
        <end position="293"/>
    </location>
</feature>
<dbReference type="SUPFAM" id="SSF51735">
    <property type="entry name" value="NAD(P)-binding Rossmann-fold domains"/>
    <property type="match status" value="1"/>
</dbReference>
<dbReference type="Pfam" id="PF02737">
    <property type="entry name" value="3HCDH_N"/>
    <property type="match status" value="1"/>
</dbReference>
<feature type="domain" description="3-hydroxyacyl-CoA dehydrogenase NAD binding" evidence="3">
    <location>
        <begin position="16"/>
        <end position="194"/>
    </location>
</feature>